<proteinExistence type="predicted"/>
<dbReference type="Proteomes" id="UP001157502">
    <property type="component" value="Chromosome 18"/>
</dbReference>
<evidence type="ECO:0000313" key="2">
    <source>
        <dbReference type="Proteomes" id="UP001157502"/>
    </source>
</evidence>
<evidence type="ECO:0000313" key="1">
    <source>
        <dbReference type="EMBL" id="KAJ7997958.1"/>
    </source>
</evidence>
<gene>
    <name evidence="1" type="ORF">DPEC_G00217560</name>
</gene>
<protein>
    <submittedName>
        <fullName evidence="1">Uncharacterized protein</fullName>
    </submittedName>
</protein>
<organism evidence="1 2">
    <name type="scientific">Dallia pectoralis</name>
    <name type="common">Alaska blackfish</name>
    <dbReference type="NCBI Taxonomy" id="75939"/>
    <lineage>
        <taxon>Eukaryota</taxon>
        <taxon>Metazoa</taxon>
        <taxon>Chordata</taxon>
        <taxon>Craniata</taxon>
        <taxon>Vertebrata</taxon>
        <taxon>Euteleostomi</taxon>
        <taxon>Actinopterygii</taxon>
        <taxon>Neopterygii</taxon>
        <taxon>Teleostei</taxon>
        <taxon>Protacanthopterygii</taxon>
        <taxon>Esociformes</taxon>
        <taxon>Umbridae</taxon>
        <taxon>Dallia</taxon>
    </lineage>
</organism>
<accession>A0ACC2G2J0</accession>
<name>A0ACC2G2J0_DALPE</name>
<dbReference type="EMBL" id="CM055745">
    <property type="protein sequence ID" value="KAJ7997958.1"/>
    <property type="molecule type" value="Genomic_DNA"/>
</dbReference>
<sequence length="120" mass="13832">MKNSIKVFSIGYLTVLQQKYIGENNCEIMEGVHSLDPKSPSFLKEEPLLALGKTSESDLKDLKHELHQTRRLLLRREKSGERPASLLEFVGFLEPYKEVFHELFRLFSTASCERSFSALK</sequence>
<keyword evidence="2" id="KW-1185">Reference proteome</keyword>
<reference evidence="1" key="1">
    <citation type="submission" date="2021-05" db="EMBL/GenBank/DDBJ databases">
        <authorList>
            <person name="Pan Q."/>
            <person name="Jouanno E."/>
            <person name="Zahm M."/>
            <person name="Klopp C."/>
            <person name="Cabau C."/>
            <person name="Louis A."/>
            <person name="Berthelot C."/>
            <person name="Parey E."/>
            <person name="Roest Crollius H."/>
            <person name="Montfort J."/>
            <person name="Robinson-Rechavi M."/>
            <person name="Bouchez O."/>
            <person name="Lampietro C."/>
            <person name="Lopez Roques C."/>
            <person name="Donnadieu C."/>
            <person name="Postlethwait J."/>
            <person name="Bobe J."/>
            <person name="Dillon D."/>
            <person name="Chandos A."/>
            <person name="von Hippel F."/>
            <person name="Guiguen Y."/>
        </authorList>
    </citation>
    <scope>NUCLEOTIDE SEQUENCE</scope>
    <source>
        <strain evidence="1">YG-Jan2019</strain>
    </source>
</reference>
<comment type="caution">
    <text evidence="1">The sequence shown here is derived from an EMBL/GenBank/DDBJ whole genome shotgun (WGS) entry which is preliminary data.</text>
</comment>